<name>A0ABU6CIZ0_9ACTN</name>
<comment type="caution">
    <text evidence="2">The sequence shown here is derived from an EMBL/GenBank/DDBJ whole genome shotgun (WGS) entry which is preliminary data.</text>
</comment>
<proteinExistence type="predicted"/>
<keyword evidence="1" id="KW-0472">Membrane</keyword>
<feature type="transmembrane region" description="Helical" evidence="1">
    <location>
        <begin position="150"/>
        <end position="171"/>
    </location>
</feature>
<evidence type="ECO:0000313" key="3">
    <source>
        <dbReference type="Proteomes" id="UP001352223"/>
    </source>
</evidence>
<dbReference type="Proteomes" id="UP001352223">
    <property type="component" value="Unassembled WGS sequence"/>
</dbReference>
<protein>
    <recommendedName>
        <fullName evidence="4">Integral membrane protein</fullName>
    </recommendedName>
</protein>
<gene>
    <name evidence="2" type="ORF">OKJ48_29485</name>
</gene>
<evidence type="ECO:0008006" key="4">
    <source>
        <dbReference type="Google" id="ProtNLM"/>
    </source>
</evidence>
<accession>A0ABU6CIZ0</accession>
<reference evidence="2 3" key="1">
    <citation type="submission" date="2022-10" db="EMBL/GenBank/DDBJ databases">
        <authorList>
            <person name="Xie J."/>
            <person name="Shen N."/>
        </authorList>
    </citation>
    <scope>NUCLEOTIDE SEQUENCE [LARGE SCALE GENOMIC DNA]</scope>
    <source>
        <strain evidence="2 3">DSM 41681</strain>
    </source>
</reference>
<feature type="transmembrane region" description="Helical" evidence="1">
    <location>
        <begin position="120"/>
        <end position="138"/>
    </location>
</feature>
<keyword evidence="3" id="KW-1185">Reference proteome</keyword>
<organism evidence="2 3">
    <name type="scientific">Streptomyces kunmingensis</name>
    <dbReference type="NCBI Taxonomy" id="68225"/>
    <lineage>
        <taxon>Bacteria</taxon>
        <taxon>Bacillati</taxon>
        <taxon>Actinomycetota</taxon>
        <taxon>Actinomycetes</taxon>
        <taxon>Kitasatosporales</taxon>
        <taxon>Streptomycetaceae</taxon>
        <taxon>Streptomyces</taxon>
    </lineage>
</organism>
<feature type="transmembrane region" description="Helical" evidence="1">
    <location>
        <begin position="89"/>
        <end position="114"/>
    </location>
</feature>
<dbReference type="EMBL" id="JAOZYB010000310">
    <property type="protein sequence ID" value="MEB3964335.1"/>
    <property type="molecule type" value="Genomic_DNA"/>
</dbReference>
<sequence>MTESKSPEAAAQERADVLRERLKERIYASLTLLAVLVSLAQSRHPGPTAAAVSVAVTALGLWLATLVADLQARPVAHGRMPRLPEIRHTVFTSSPLLTSAVGPLLLIGLSAAGVLELTTALWVSVGSEVAALAFWGFTGGRRVGAGPLGALVTAALNAVIGVGVVAVKLAAGH</sequence>
<dbReference type="RefSeq" id="WP_324772059.1">
    <property type="nucleotide sequence ID" value="NZ_BAAATS010000005.1"/>
</dbReference>
<keyword evidence="1" id="KW-0812">Transmembrane</keyword>
<keyword evidence="1" id="KW-1133">Transmembrane helix</keyword>
<evidence type="ECO:0000313" key="2">
    <source>
        <dbReference type="EMBL" id="MEB3964335.1"/>
    </source>
</evidence>
<feature type="transmembrane region" description="Helical" evidence="1">
    <location>
        <begin position="48"/>
        <end position="68"/>
    </location>
</feature>
<evidence type="ECO:0000256" key="1">
    <source>
        <dbReference type="SAM" id="Phobius"/>
    </source>
</evidence>